<dbReference type="Gene3D" id="3.90.1170.50">
    <property type="entry name" value="Aldehyde oxidase/xanthine dehydrogenase, a/b hammerhead"/>
    <property type="match status" value="1"/>
</dbReference>
<dbReference type="PANTHER" id="PTHR45444:SF3">
    <property type="entry name" value="XANTHINE DEHYDROGENASE"/>
    <property type="match status" value="1"/>
</dbReference>
<dbReference type="Pfam" id="PF01315">
    <property type="entry name" value="Ald_Xan_dh_C"/>
    <property type="match status" value="1"/>
</dbReference>
<dbReference type="Pfam" id="PF02738">
    <property type="entry name" value="MoCoBD_1"/>
    <property type="match status" value="1"/>
</dbReference>
<name>A0ABQ2CJG8_9MICC</name>
<accession>A0ABQ2CJG8</accession>
<dbReference type="InterPro" id="IPR016208">
    <property type="entry name" value="Ald_Oxase/xanthine_DH-like"/>
</dbReference>
<feature type="domain" description="Aldehyde oxidase/xanthine dehydrogenase a/b hammerhead" evidence="1">
    <location>
        <begin position="27"/>
        <end position="133"/>
    </location>
</feature>
<dbReference type="NCBIfam" id="TIGR02965">
    <property type="entry name" value="xanthine_xdhB"/>
    <property type="match status" value="1"/>
</dbReference>
<dbReference type="SUPFAM" id="SSF54665">
    <property type="entry name" value="CO dehydrogenase molybdoprotein N-domain-like"/>
    <property type="match status" value="1"/>
</dbReference>
<dbReference type="Pfam" id="PF02625">
    <property type="entry name" value="XdhC_CoxI"/>
    <property type="match status" value="1"/>
</dbReference>
<dbReference type="PANTHER" id="PTHR45444">
    <property type="entry name" value="XANTHINE DEHYDROGENASE"/>
    <property type="match status" value="1"/>
</dbReference>
<proteinExistence type="predicted"/>
<evidence type="ECO:0000313" key="2">
    <source>
        <dbReference type="EMBL" id="GGI91880.1"/>
    </source>
</evidence>
<dbReference type="InterPro" id="IPR046867">
    <property type="entry name" value="AldOxase/xan_DH_MoCoBD2"/>
</dbReference>
<dbReference type="InterPro" id="IPR003777">
    <property type="entry name" value="XdhC_CoxI"/>
</dbReference>
<dbReference type="InterPro" id="IPR027051">
    <property type="entry name" value="XdhC_Rossmann_dom"/>
</dbReference>
<dbReference type="Gene3D" id="3.30.365.10">
    <property type="entry name" value="Aldehyde oxidase/xanthine dehydrogenase, molybdopterin binding domain"/>
    <property type="match status" value="4"/>
</dbReference>
<dbReference type="InterPro" id="IPR000674">
    <property type="entry name" value="Ald_Oxase/Xan_DH_a/b"/>
</dbReference>
<reference evidence="3" key="1">
    <citation type="journal article" date="2019" name="Int. J. Syst. Evol. Microbiol.">
        <title>The Global Catalogue of Microorganisms (GCM) 10K type strain sequencing project: providing services to taxonomists for standard genome sequencing and annotation.</title>
        <authorList>
            <consortium name="The Broad Institute Genomics Platform"/>
            <consortium name="The Broad Institute Genome Sequencing Center for Infectious Disease"/>
            <person name="Wu L."/>
            <person name="Ma J."/>
        </authorList>
    </citation>
    <scope>NUCLEOTIDE SEQUENCE [LARGE SCALE GENOMIC DNA]</scope>
    <source>
        <strain evidence="3">CGMCC 1.3601</strain>
    </source>
</reference>
<dbReference type="Gene3D" id="3.40.50.720">
    <property type="entry name" value="NAD(P)-binding Rossmann-like Domain"/>
    <property type="match status" value="1"/>
</dbReference>
<sequence>MKSLADRPVNPVVGVPVSHESAAAHVTGTALYTDDLLVRSRSVLHAWPVQAPHAHALIIGMDTRPALKVPGVVKVLTASDVPGVNDAGVKHDEPLFPSEVMFHGHAVCWVLGESLEAARLGAEAIKVEYQPLPSLLTLTEAMAAGSYQGNQPTVARGEPDSALKHAAHRFSGEFEFGGQEHFYLETQASFAYIDEGGQVFVQSSTQHPSETQEIVAHVLGLANHEVTVQCLRMGGGFGGKEMQPHGFAAIAALGASLTGRPVRVRLNRTQDITLTGKRHPFHARWEAGFDDDGRLQALKATLTSDGGWSLDLSEPVLARAMCHIDNAYYIPNIEVHGRVAKTNKTSQTAFRGFGGPQGMLVIEDLLGRCAPLLGIDPAELRSRNFYEPGQSTPYGQPVRHAERLTAIWQSLLDRADVAQRRAEIAKFNAAHPNIKRAIAMTPVKFGISFNLTAFNQAGALVHVYKDGSVLINHGGTEMGQGLHTKMRQVAATALGVPLSFIRLAPTRTDKVPNTSATAASSGADLNGGAVKNACEQISSRLADVAARNLNIHPDDVRFDDGKVTGIGFHDRHLSFAEVARDAYFQRVPLWAAGYYRTEGLHWDSARMQGEPFKYFSYGAAVTEVEVDRFTGAYRQLRADIVHDVGDSLSPLIDVGQIEGGFVQGAGWLTLEDLRWDVSDGDGRGRLTTQSASTYKLPSFSEMPEQFNVHLFERATESGVVYGSKAVGEPPLMLAISVREALREAVAAFGSGGTAVELASPATPEAVFWALERATAPPRPDLTATPSARPSQRRCLDMDWLEALQHLRSARLPGVLATVSEVRGHAPREAGAKMVVGTKSTWGSIGGGNLEATVVDQARDMMAKGISLPHSAEFALNEHATTEHGRQCCGGKVRVLLEPFLSLPVVAIFGVGHVGYELGRILSRLPMTLYLVDSRGEQLDPARLGDMASGVADVRAVHTPVPDSFLGDLPPGAHVFIMSHDHSEDFLLCHAALRRVDLGSIGLIGSRAKWLRFRQKLAAEGFAEPEIDRIQCPIGLPDVRGKAPAVIAVSAAAALLGSLPSAQQ</sequence>
<dbReference type="InterPro" id="IPR036856">
    <property type="entry name" value="Ald_Oxase/Xan_DH_a/b_sf"/>
</dbReference>
<dbReference type="Proteomes" id="UP000658754">
    <property type="component" value="Unassembled WGS sequence"/>
</dbReference>
<dbReference type="RefSeq" id="WP_188731685.1">
    <property type="nucleotide sequence ID" value="NZ_JBHLUS010000023.1"/>
</dbReference>
<dbReference type="EMBL" id="BMKV01000005">
    <property type="protein sequence ID" value="GGI91880.1"/>
    <property type="molecule type" value="Genomic_DNA"/>
</dbReference>
<dbReference type="InterPro" id="IPR014309">
    <property type="entry name" value="Xanthine_DH_Mopterin-bd_su"/>
</dbReference>
<dbReference type="InterPro" id="IPR014308">
    <property type="entry name" value="Xanthine_DH_XdhC"/>
</dbReference>
<dbReference type="SUPFAM" id="SSF56003">
    <property type="entry name" value="Molybdenum cofactor-binding domain"/>
    <property type="match status" value="1"/>
</dbReference>
<evidence type="ECO:0000259" key="1">
    <source>
        <dbReference type="SMART" id="SM01008"/>
    </source>
</evidence>
<dbReference type="InterPro" id="IPR037165">
    <property type="entry name" value="AldOxase/xan_DH_Mopterin-bd_sf"/>
</dbReference>
<dbReference type="Pfam" id="PF13478">
    <property type="entry name" value="XdhC_C"/>
    <property type="match status" value="1"/>
</dbReference>
<comment type="caution">
    <text evidence="2">The sequence shown here is derived from an EMBL/GenBank/DDBJ whole genome shotgun (WGS) entry which is preliminary data.</text>
</comment>
<dbReference type="NCBIfam" id="TIGR02964">
    <property type="entry name" value="xanthine_xdhC"/>
    <property type="match status" value="1"/>
</dbReference>
<keyword evidence="3" id="KW-1185">Reference proteome</keyword>
<dbReference type="Pfam" id="PF20256">
    <property type="entry name" value="MoCoBD_2"/>
    <property type="match status" value="1"/>
</dbReference>
<gene>
    <name evidence="2" type="ORF">GCM10007175_31670</name>
</gene>
<dbReference type="SMART" id="SM01008">
    <property type="entry name" value="Ald_Xan_dh_C"/>
    <property type="match status" value="1"/>
</dbReference>
<protein>
    <recommendedName>
        <fullName evidence="1">Aldehyde oxidase/xanthine dehydrogenase a/b hammerhead domain-containing protein</fullName>
    </recommendedName>
</protein>
<organism evidence="2 3">
    <name type="scientific">Pseudarthrobacter scleromae</name>
    <dbReference type="NCBI Taxonomy" id="158897"/>
    <lineage>
        <taxon>Bacteria</taxon>
        <taxon>Bacillati</taxon>
        <taxon>Actinomycetota</taxon>
        <taxon>Actinomycetes</taxon>
        <taxon>Micrococcales</taxon>
        <taxon>Micrococcaceae</taxon>
        <taxon>Pseudarthrobacter</taxon>
    </lineage>
</organism>
<dbReference type="InterPro" id="IPR008274">
    <property type="entry name" value="AldOxase/xan_DH_MoCoBD1"/>
</dbReference>
<evidence type="ECO:0000313" key="3">
    <source>
        <dbReference type="Proteomes" id="UP000658754"/>
    </source>
</evidence>